<keyword evidence="4" id="KW-1185">Reference proteome</keyword>
<evidence type="ECO:0000256" key="2">
    <source>
        <dbReference type="SAM" id="SignalP"/>
    </source>
</evidence>
<dbReference type="Gene3D" id="3.40.190.150">
    <property type="entry name" value="Bordetella uptake gene, domain 1"/>
    <property type="match status" value="1"/>
</dbReference>
<dbReference type="AlphaFoldDB" id="A0A2W7I8M4"/>
<feature type="signal peptide" evidence="2">
    <location>
        <begin position="1"/>
        <end position="28"/>
    </location>
</feature>
<reference evidence="3 4" key="1">
    <citation type="submission" date="2018-06" db="EMBL/GenBank/DDBJ databases">
        <title>Genomic Encyclopedia of Archaeal and Bacterial Type Strains, Phase II (KMG-II): from individual species to whole genera.</title>
        <authorList>
            <person name="Goeker M."/>
        </authorList>
    </citation>
    <scope>NUCLEOTIDE SEQUENCE [LARGE SCALE GENOMIC DNA]</scope>
    <source>
        <strain evidence="3 4">DSM 24525</strain>
    </source>
</reference>
<name>A0A2W7I8M4_9PROT</name>
<proteinExistence type="inferred from homology"/>
<dbReference type="CDD" id="cd13578">
    <property type="entry name" value="PBP2_Bug27"/>
    <property type="match status" value="1"/>
</dbReference>
<evidence type="ECO:0000256" key="1">
    <source>
        <dbReference type="ARBA" id="ARBA00006987"/>
    </source>
</evidence>
<dbReference type="InterPro" id="IPR042100">
    <property type="entry name" value="Bug_dom1"/>
</dbReference>
<dbReference type="PANTHER" id="PTHR42928:SF5">
    <property type="entry name" value="BLR1237 PROTEIN"/>
    <property type="match status" value="1"/>
</dbReference>
<dbReference type="PIRSF" id="PIRSF017082">
    <property type="entry name" value="YflP"/>
    <property type="match status" value="1"/>
</dbReference>
<organism evidence="3 4">
    <name type="scientific">Humitalea rosea</name>
    <dbReference type="NCBI Taxonomy" id="990373"/>
    <lineage>
        <taxon>Bacteria</taxon>
        <taxon>Pseudomonadati</taxon>
        <taxon>Pseudomonadota</taxon>
        <taxon>Alphaproteobacteria</taxon>
        <taxon>Acetobacterales</taxon>
        <taxon>Roseomonadaceae</taxon>
        <taxon>Humitalea</taxon>
    </lineage>
</organism>
<comment type="caution">
    <text evidence="3">The sequence shown here is derived from an EMBL/GenBank/DDBJ whole genome shotgun (WGS) entry which is preliminary data.</text>
</comment>
<sequence length="331" mass="34311">MNRRIFAKLGLVALSPLAGGLFPASALAQVADSFPTRPIRLVMPYAPGGPGDIFSRAVGRGITQRLGQPVVVDSRPGAGGVLGLEIVAKSVPDGYTIGLGGTGSLAGALSLMQQTPYDPLKDFAAISMIATVPEILAVHPGVRATTVAELVALAKEQPGSLSYGSGGMGTGPHLAGELLRLRTGIDIVHVPYRGAAPATTDLVSGQIQLMIGEGPTMMPFVQAGNLRALAVTTRSRLAALPDVPTLTEAGVPDIEMENWYCLLAPAATPPARLALLRRVVVETLNDQEVQRLFAAQGASPAPGTPEALMAHIQREITRWAEVSAAAGSRTN</sequence>
<dbReference type="PANTHER" id="PTHR42928">
    <property type="entry name" value="TRICARBOXYLATE-BINDING PROTEIN"/>
    <property type="match status" value="1"/>
</dbReference>
<accession>A0A2W7I8M4</accession>
<dbReference type="InterPro" id="IPR005064">
    <property type="entry name" value="BUG"/>
</dbReference>
<evidence type="ECO:0000313" key="4">
    <source>
        <dbReference type="Proteomes" id="UP000249688"/>
    </source>
</evidence>
<dbReference type="Pfam" id="PF03401">
    <property type="entry name" value="TctC"/>
    <property type="match status" value="1"/>
</dbReference>
<evidence type="ECO:0000313" key="3">
    <source>
        <dbReference type="EMBL" id="PZW41872.1"/>
    </source>
</evidence>
<dbReference type="Proteomes" id="UP000249688">
    <property type="component" value="Unassembled WGS sequence"/>
</dbReference>
<dbReference type="SUPFAM" id="SSF53850">
    <property type="entry name" value="Periplasmic binding protein-like II"/>
    <property type="match status" value="1"/>
</dbReference>
<dbReference type="RefSeq" id="WP_111399448.1">
    <property type="nucleotide sequence ID" value="NZ_QKYU01000020.1"/>
</dbReference>
<feature type="chain" id="PRO_5016088238" evidence="2">
    <location>
        <begin position="29"/>
        <end position="331"/>
    </location>
</feature>
<dbReference type="EMBL" id="QKYU01000020">
    <property type="protein sequence ID" value="PZW41872.1"/>
    <property type="molecule type" value="Genomic_DNA"/>
</dbReference>
<comment type="similarity">
    <text evidence="1">Belongs to the UPF0065 (bug) family.</text>
</comment>
<keyword evidence="2" id="KW-0732">Signal</keyword>
<keyword evidence="3" id="KW-0675">Receptor</keyword>
<dbReference type="Gene3D" id="3.40.190.10">
    <property type="entry name" value="Periplasmic binding protein-like II"/>
    <property type="match status" value="1"/>
</dbReference>
<gene>
    <name evidence="3" type="ORF">C8P66_12063</name>
</gene>
<dbReference type="OrthoDB" id="7374856at2"/>
<protein>
    <submittedName>
        <fullName evidence="3">Tripartite-type tricarboxylate transporter receptor subunit TctC</fullName>
    </submittedName>
</protein>